<organism evidence="1 2">
    <name type="scientific">Eruca vesicaria subsp. sativa</name>
    <name type="common">Garden rocket</name>
    <name type="synonym">Eruca sativa</name>
    <dbReference type="NCBI Taxonomy" id="29727"/>
    <lineage>
        <taxon>Eukaryota</taxon>
        <taxon>Viridiplantae</taxon>
        <taxon>Streptophyta</taxon>
        <taxon>Embryophyta</taxon>
        <taxon>Tracheophyta</taxon>
        <taxon>Spermatophyta</taxon>
        <taxon>Magnoliopsida</taxon>
        <taxon>eudicotyledons</taxon>
        <taxon>Gunneridae</taxon>
        <taxon>Pentapetalae</taxon>
        <taxon>rosids</taxon>
        <taxon>malvids</taxon>
        <taxon>Brassicales</taxon>
        <taxon>Brassicaceae</taxon>
        <taxon>Brassiceae</taxon>
        <taxon>Eruca</taxon>
    </lineage>
</organism>
<dbReference type="Proteomes" id="UP001642260">
    <property type="component" value="Unassembled WGS sequence"/>
</dbReference>
<reference evidence="1 2" key="1">
    <citation type="submission" date="2022-03" db="EMBL/GenBank/DDBJ databases">
        <authorList>
            <person name="Macdonald S."/>
            <person name="Ahmed S."/>
            <person name="Newling K."/>
        </authorList>
    </citation>
    <scope>NUCLEOTIDE SEQUENCE [LARGE SCALE GENOMIC DNA]</scope>
</reference>
<name>A0ABC8JW47_ERUVS</name>
<accession>A0ABC8JW47</accession>
<evidence type="ECO:0000313" key="2">
    <source>
        <dbReference type="Proteomes" id="UP001642260"/>
    </source>
</evidence>
<dbReference type="AlphaFoldDB" id="A0ABC8JW47"/>
<sequence>MLMSFGKGLKTWEVVDRWLWSLRCGESATISISEKNGFRSRGTSLSSRFSPCLPEVEEFRKLVNNSDPYVRKYGDIGPL</sequence>
<evidence type="ECO:0000313" key="1">
    <source>
        <dbReference type="EMBL" id="CAH8337223.1"/>
    </source>
</evidence>
<comment type="caution">
    <text evidence="1">The sequence shown here is derived from an EMBL/GenBank/DDBJ whole genome shotgun (WGS) entry which is preliminary data.</text>
</comment>
<proteinExistence type="predicted"/>
<protein>
    <submittedName>
        <fullName evidence="1">Uncharacterized protein</fullName>
    </submittedName>
</protein>
<gene>
    <name evidence="1" type="ORF">ERUC_LOCUS14240</name>
</gene>
<keyword evidence="2" id="KW-1185">Reference proteome</keyword>
<dbReference type="EMBL" id="CAKOAT010132932">
    <property type="protein sequence ID" value="CAH8337223.1"/>
    <property type="molecule type" value="Genomic_DNA"/>
</dbReference>